<dbReference type="EMBL" id="JBGFUD010002172">
    <property type="protein sequence ID" value="MFH4977254.1"/>
    <property type="molecule type" value="Genomic_DNA"/>
</dbReference>
<dbReference type="PANTHER" id="PTHR21197">
    <property type="entry name" value="UDP-GALACTOPYRANOSE MUTASE"/>
    <property type="match status" value="1"/>
</dbReference>
<evidence type="ECO:0000313" key="2">
    <source>
        <dbReference type="Proteomes" id="UP001608902"/>
    </source>
</evidence>
<reference evidence="1 2" key="1">
    <citation type="submission" date="2024-08" db="EMBL/GenBank/DDBJ databases">
        <title>Gnathostoma spinigerum genome.</title>
        <authorList>
            <person name="Gonzalez-Bertolin B."/>
            <person name="Monzon S."/>
            <person name="Zaballos A."/>
            <person name="Jimenez P."/>
            <person name="Dekumyoy P."/>
            <person name="Varona S."/>
            <person name="Cuesta I."/>
            <person name="Sumanam S."/>
            <person name="Adisakwattana P."/>
            <person name="Gasser R.B."/>
            <person name="Hernandez-Gonzalez A."/>
            <person name="Young N.D."/>
            <person name="Perteguer M.J."/>
        </authorList>
    </citation>
    <scope>NUCLEOTIDE SEQUENCE [LARGE SCALE GENOMIC DNA]</scope>
    <source>
        <strain evidence="1">AL3</strain>
        <tissue evidence="1">Liver</tissue>
    </source>
</reference>
<keyword evidence="2" id="KW-1185">Reference proteome</keyword>
<comment type="caution">
    <text evidence="1">The sequence shown here is derived from an EMBL/GenBank/DDBJ whole genome shotgun (WGS) entry which is preliminary data.</text>
</comment>
<name>A0ABD6EIT8_9BILA</name>
<dbReference type="Proteomes" id="UP001608902">
    <property type="component" value="Unassembled WGS sequence"/>
</dbReference>
<dbReference type="PANTHER" id="PTHR21197:SF0">
    <property type="entry name" value="UDP-GALACTOPYRANOSE MUTASE"/>
    <property type="match status" value="1"/>
</dbReference>
<dbReference type="Gene3D" id="3.50.50.60">
    <property type="entry name" value="FAD/NAD(P)-binding domain"/>
    <property type="match status" value="1"/>
</dbReference>
<protein>
    <recommendedName>
        <fullName evidence="3">Amine oxidase domain-containing protein</fullName>
    </recommendedName>
</protein>
<organism evidence="1 2">
    <name type="scientific">Gnathostoma spinigerum</name>
    <dbReference type="NCBI Taxonomy" id="75299"/>
    <lineage>
        <taxon>Eukaryota</taxon>
        <taxon>Metazoa</taxon>
        <taxon>Ecdysozoa</taxon>
        <taxon>Nematoda</taxon>
        <taxon>Chromadorea</taxon>
        <taxon>Rhabditida</taxon>
        <taxon>Spirurina</taxon>
        <taxon>Gnathostomatomorpha</taxon>
        <taxon>Gnathostomatoidea</taxon>
        <taxon>Gnathostomatidae</taxon>
        <taxon>Gnathostoma</taxon>
    </lineage>
</organism>
<dbReference type="InterPro" id="IPR036188">
    <property type="entry name" value="FAD/NAD-bd_sf"/>
</dbReference>
<feature type="non-terminal residue" evidence="1">
    <location>
        <position position="259"/>
    </location>
</feature>
<proteinExistence type="predicted"/>
<evidence type="ECO:0008006" key="3">
    <source>
        <dbReference type="Google" id="ProtNLM"/>
    </source>
</evidence>
<dbReference type="AlphaFoldDB" id="A0ABD6EIT8"/>
<gene>
    <name evidence="1" type="ORF">AB6A40_003963</name>
</gene>
<accession>A0ABD6EIT8</accession>
<dbReference type="Pfam" id="PF13450">
    <property type="entry name" value="NAD_binding_8"/>
    <property type="match status" value="1"/>
</dbReference>
<sequence length="259" mass="29224">METVKLPKGTHLVIIGTGPTAIGALHRIYSLMQSKMLPEGLLKVSVIEKENEAGGLARSITDSNGFTWDLGVHITGISRHHEFTDVLNSVVGKWNKLRKIVKADLSQLVKAADPALNYVPYPVQNSIPYFPRDIKEKCLGELRDLDSSKKAESSKNFAEYSQHFFGRTLQDIFIRPYNKKVWTVELEEMSCCWASGRVPSVNLVDLESRCAKTREDLETEDHRNTVACFRYPAELQGAGKLWSLIAQSFPKNIFHFNEV</sequence>
<evidence type="ECO:0000313" key="1">
    <source>
        <dbReference type="EMBL" id="MFH4977254.1"/>
    </source>
</evidence>
<dbReference type="SUPFAM" id="SSF51971">
    <property type="entry name" value="Nucleotide-binding domain"/>
    <property type="match status" value="1"/>
</dbReference>